<dbReference type="AlphaFoldDB" id="K4LKL1"/>
<dbReference type="RefSeq" id="WP_015051369.1">
    <property type="nucleotide sequence ID" value="NC_018870.1"/>
</dbReference>
<dbReference type="HOGENOM" id="CLU_168200_0_0_9"/>
<name>K4LKL1_THEPS</name>
<proteinExistence type="predicted"/>
<dbReference type="STRING" id="1089553.Tph_c23100"/>
<accession>K4LKL1</accession>
<dbReference type="EMBL" id="CP003732">
    <property type="protein sequence ID" value="AFV12500.1"/>
    <property type="molecule type" value="Genomic_DNA"/>
</dbReference>
<dbReference type="eggNOG" id="ENOG502ZZE9">
    <property type="taxonomic scope" value="Bacteria"/>
</dbReference>
<protein>
    <recommendedName>
        <fullName evidence="3">Phage protein</fullName>
    </recommendedName>
</protein>
<sequence>MSILSELNSLLDGLGIPIETGVFSGVPPDEYLVITPMTDTFEVFADNRPQVETQEVRLSLFIKGNYTARKNEIVNTLLQAGFTITDRRYIGHEDGTGYHHYAIDVAKEYEVKEE</sequence>
<dbReference type="KEGG" id="tpz:Tph_c23100"/>
<gene>
    <name evidence="1" type="ordered locus">Tph_c23100</name>
</gene>
<evidence type="ECO:0000313" key="2">
    <source>
        <dbReference type="Proteomes" id="UP000000467"/>
    </source>
</evidence>
<evidence type="ECO:0000313" key="1">
    <source>
        <dbReference type="EMBL" id="AFV12500.1"/>
    </source>
</evidence>
<keyword evidence="2" id="KW-1185">Reference proteome</keyword>
<evidence type="ECO:0008006" key="3">
    <source>
        <dbReference type="Google" id="ProtNLM"/>
    </source>
</evidence>
<reference evidence="1 2" key="1">
    <citation type="journal article" date="2012" name="BMC Genomics">
        <title>Genome-guided analysis of physiological and morphological traits of the fermentative acetate oxidizer Thermacetogenium phaeum.</title>
        <authorList>
            <person name="Oehler D."/>
            <person name="Poehlein A."/>
            <person name="Leimbach A."/>
            <person name="Muller N."/>
            <person name="Daniel R."/>
            <person name="Gottschalk G."/>
            <person name="Schink B."/>
        </authorList>
    </citation>
    <scope>NUCLEOTIDE SEQUENCE [LARGE SCALE GENOMIC DNA]</scope>
    <source>
        <strain evidence="2">ATCC BAA-254 / DSM 26808 / PB</strain>
    </source>
</reference>
<dbReference type="Proteomes" id="UP000000467">
    <property type="component" value="Chromosome"/>
</dbReference>
<dbReference type="OrthoDB" id="4425335at2"/>
<organism evidence="1 2">
    <name type="scientific">Thermacetogenium phaeum (strain ATCC BAA-254 / DSM 26808 / PB)</name>
    <dbReference type="NCBI Taxonomy" id="1089553"/>
    <lineage>
        <taxon>Bacteria</taxon>
        <taxon>Bacillati</taxon>
        <taxon>Bacillota</taxon>
        <taxon>Clostridia</taxon>
        <taxon>Thermoanaerobacterales</taxon>
        <taxon>Thermoanaerobacteraceae</taxon>
        <taxon>Thermacetogenium</taxon>
    </lineage>
</organism>